<name>A0A7W6P297_9HYPH</name>
<comment type="caution">
    <text evidence="3">The sequence shown here is derived from an EMBL/GenBank/DDBJ whole genome shotgun (WGS) entry which is preliminary data.</text>
</comment>
<dbReference type="Proteomes" id="UP000584824">
    <property type="component" value="Unassembled WGS sequence"/>
</dbReference>
<feature type="transmembrane region" description="Helical" evidence="1">
    <location>
        <begin position="329"/>
        <end position="351"/>
    </location>
</feature>
<keyword evidence="1" id="KW-0472">Membrane</keyword>
<feature type="transmembrane region" description="Helical" evidence="1">
    <location>
        <begin position="305"/>
        <end position="323"/>
    </location>
</feature>
<feature type="domain" description="DUF2157" evidence="2">
    <location>
        <begin position="12"/>
        <end position="149"/>
    </location>
</feature>
<evidence type="ECO:0000256" key="1">
    <source>
        <dbReference type="SAM" id="Phobius"/>
    </source>
</evidence>
<feature type="transmembrane region" description="Helical" evidence="1">
    <location>
        <begin position="70"/>
        <end position="91"/>
    </location>
</feature>
<dbReference type="RefSeq" id="WP_183792323.1">
    <property type="nucleotide sequence ID" value="NZ_JACIDU010000007.1"/>
</dbReference>
<proteinExistence type="predicted"/>
<evidence type="ECO:0000259" key="2">
    <source>
        <dbReference type="Pfam" id="PF09925"/>
    </source>
</evidence>
<gene>
    <name evidence="3" type="ORF">GGQ66_002184</name>
</gene>
<keyword evidence="1" id="KW-0812">Transmembrane</keyword>
<sequence length="364" mass="38334">MYVRKVKRDIARWVELGLLPAMTAEALVRDIDSRGSRLGIAQILLILAAIFLSAALLLLVSANWEAVPRIVRLCVVLALIWLCHLGGALLFRAGRDTLGAAALLLGTAAFGGGLALVGQMYHISGDAVSMFAVWFLAAALTSVLFRSGAVAVAAGLLTFVLCWSIVDTTDGAISGLTLFTPVVLAVVMAGLSAWSGQEKAAHFSFLLLLGWAVWLYSQYETPHTATGFVVIGFVLFVALAFSRSPFARYGEMMAGAAPFYALLLCAIGLLILHIEVHDGGLVLVAVIGLALSVAALALGGRDHGGVRWLCYGMIAAIIFYLWAETIGSILGTSGFFLVAALVAGGLALAVVRVEKFLAKKGRDA</sequence>
<dbReference type="EMBL" id="JACIDU010000007">
    <property type="protein sequence ID" value="MBB4103626.1"/>
    <property type="molecule type" value="Genomic_DNA"/>
</dbReference>
<feature type="transmembrane region" description="Helical" evidence="1">
    <location>
        <begin position="223"/>
        <end position="241"/>
    </location>
</feature>
<protein>
    <submittedName>
        <fullName evidence="3">Putative membrane protein</fullName>
    </submittedName>
</protein>
<keyword evidence="1" id="KW-1133">Transmembrane helix</keyword>
<feature type="transmembrane region" description="Helical" evidence="1">
    <location>
        <begin position="280"/>
        <end position="298"/>
    </location>
</feature>
<feature type="transmembrane region" description="Helical" evidence="1">
    <location>
        <begin position="253"/>
        <end position="274"/>
    </location>
</feature>
<organism evidence="3 4">
    <name type="scientific">Allorhizobium borbori</name>
    <dbReference type="NCBI Taxonomy" id="485907"/>
    <lineage>
        <taxon>Bacteria</taxon>
        <taxon>Pseudomonadati</taxon>
        <taxon>Pseudomonadota</taxon>
        <taxon>Alphaproteobacteria</taxon>
        <taxon>Hyphomicrobiales</taxon>
        <taxon>Rhizobiaceae</taxon>
        <taxon>Rhizobium/Agrobacterium group</taxon>
        <taxon>Allorhizobium</taxon>
    </lineage>
</organism>
<evidence type="ECO:0000313" key="4">
    <source>
        <dbReference type="Proteomes" id="UP000584824"/>
    </source>
</evidence>
<evidence type="ECO:0000313" key="3">
    <source>
        <dbReference type="EMBL" id="MBB4103626.1"/>
    </source>
</evidence>
<keyword evidence="4" id="KW-1185">Reference proteome</keyword>
<reference evidence="3 4" key="1">
    <citation type="submission" date="2020-08" db="EMBL/GenBank/DDBJ databases">
        <title>Genomic Encyclopedia of Type Strains, Phase IV (KMG-IV): sequencing the most valuable type-strain genomes for metagenomic binning, comparative biology and taxonomic classification.</title>
        <authorList>
            <person name="Goeker M."/>
        </authorList>
    </citation>
    <scope>NUCLEOTIDE SEQUENCE [LARGE SCALE GENOMIC DNA]</scope>
    <source>
        <strain evidence="3 4">DSM 26385</strain>
    </source>
</reference>
<feature type="transmembrane region" description="Helical" evidence="1">
    <location>
        <begin position="200"/>
        <end position="217"/>
    </location>
</feature>
<dbReference type="Pfam" id="PF09925">
    <property type="entry name" value="DUF2157"/>
    <property type="match status" value="1"/>
</dbReference>
<accession>A0A7W6P297</accession>
<feature type="transmembrane region" description="Helical" evidence="1">
    <location>
        <begin position="150"/>
        <end position="166"/>
    </location>
</feature>
<dbReference type="AlphaFoldDB" id="A0A7W6P297"/>
<dbReference type="InterPro" id="IPR018677">
    <property type="entry name" value="DUF2157"/>
</dbReference>
<feature type="transmembrane region" description="Helical" evidence="1">
    <location>
        <begin position="43"/>
        <end position="64"/>
    </location>
</feature>
<feature type="transmembrane region" description="Helical" evidence="1">
    <location>
        <begin position="98"/>
        <end position="121"/>
    </location>
</feature>
<feature type="transmembrane region" description="Helical" evidence="1">
    <location>
        <begin position="172"/>
        <end position="193"/>
    </location>
</feature>